<evidence type="ECO:0000313" key="3">
    <source>
        <dbReference type="EMBL" id="GAA3726936.1"/>
    </source>
</evidence>
<dbReference type="SUPFAM" id="SSF52540">
    <property type="entry name" value="P-loop containing nucleoside triphosphate hydrolases"/>
    <property type="match status" value="1"/>
</dbReference>
<feature type="domain" description="NACHT" evidence="2">
    <location>
        <begin position="158"/>
        <end position="327"/>
    </location>
</feature>
<dbReference type="Proteomes" id="UP001499884">
    <property type="component" value="Unassembled WGS sequence"/>
</dbReference>
<feature type="transmembrane region" description="Helical" evidence="1">
    <location>
        <begin position="513"/>
        <end position="530"/>
    </location>
</feature>
<feature type="transmembrane region" description="Helical" evidence="1">
    <location>
        <begin position="586"/>
        <end position="613"/>
    </location>
</feature>
<dbReference type="InterPro" id="IPR007111">
    <property type="entry name" value="NACHT_NTPase"/>
</dbReference>
<keyword evidence="1" id="KW-1133">Transmembrane helix</keyword>
<dbReference type="EMBL" id="BAABEP010000014">
    <property type="protein sequence ID" value="GAA3726936.1"/>
    <property type="molecule type" value="Genomic_DNA"/>
</dbReference>
<comment type="caution">
    <text evidence="3">The sequence shown here is derived from an EMBL/GenBank/DDBJ whole genome shotgun (WGS) entry which is preliminary data.</text>
</comment>
<reference evidence="4" key="1">
    <citation type="journal article" date="2019" name="Int. J. Syst. Evol. Microbiol.">
        <title>The Global Catalogue of Microorganisms (GCM) 10K type strain sequencing project: providing services to taxonomists for standard genome sequencing and annotation.</title>
        <authorList>
            <consortium name="The Broad Institute Genomics Platform"/>
            <consortium name="The Broad Institute Genome Sequencing Center for Infectious Disease"/>
            <person name="Wu L."/>
            <person name="Ma J."/>
        </authorList>
    </citation>
    <scope>NUCLEOTIDE SEQUENCE [LARGE SCALE GENOMIC DNA]</scope>
    <source>
        <strain evidence="4">JCM 30846</strain>
    </source>
</reference>
<dbReference type="RefSeq" id="WP_345645644.1">
    <property type="nucleotide sequence ID" value="NZ_BAABEP010000014.1"/>
</dbReference>
<feature type="transmembrane region" description="Helical" evidence="1">
    <location>
        <begin position="473"/>
        <end position="492"/>
    </location>
</feature>
<evidence type="ECO:0000313" key="4">
    <source>
        <dbReference type="Proteomes" id="UP001499884"/>
    </source>
</evidence>
<evidence type="ECO:0000259" key="2">
    <source>
        <dbReference type="Pfam" id="PF05729"/>
    </source>
</evidence>
<keyword evidence="1" id="KW-0812">Transmembrane</keyword>
<sequence>MTVGPGGRRQRRAWAGLVVAGVLGTAATSGWVWARTGAGQGPADTASLVSLAVSVAGLVVGVAGLGLARAALGSPADAASLALSAAATLARQVERAETAQWRALVGKDWARINLRYTVRGPRGPQAVPERGHLFHEGAPPTGLRDIAAHYRATVPARLVVTGAPGAGKTVLVLELLLALLEDRAEHDPVPVRVSLAGWKPDTSLDELLVSHLVDAYDWPQRRAAYLVEQGLILPVLDGLDEMDASGDDMTGRPGRGGTSGPAAARLWRTRSALRALNEHGRGLRAGPVILTCRSEHYDALAPADRLSHATRIAIDPVTPSEALRYLTDRYGGDSRWSPLLGRLGSHPAGTLATSLSTPWRLCLTATVYHRAGDPAELLGLPTAHALDRHLLRGLIPASHRLHPYPDGCTPEQTHRRLALIARHLGGSVDIRLTELWPIGGRRLVLLSEYALFAVFLSCVAALLNLAVGWSREGLSLAAVYAGCMPPAVLLFNHFNSRPARTNWRALVAPAARARLRTVLLNTAALALLAAAVDTDVAVYLVLPGGCSVALFAWTTQAFHRRAQPITSDRDPDASPRGPGRFAGADLGAAMVAGITWGTAMGLATGGLTAFAAVRSGSPPHAGLTFLVTVVGWCAPIFLVECDATRRYAAFALCARARGLLPLRPGRFLACAYDAGLLRKSGNAYQFRHRELQQWLATEPAPGALPGAAR</sequence>
<keyword evidence="4" id="KW-1185">Reference proteome</keyword>
<dbReference type="Pfam" id="PF05729">
    <property type="entry name" value="NACHT"/>
    <property type="match status" value="1"/>
</dbReference>
<dbReference type="Gene3D" id="3.40.50.300">
    <property type="entry name" value="P-loop containing nucleotide triphosphate hydrolases"/>
    <property type="match status" value="1"/>
</dbReference>
<protein>
    <recommendedName>
        <fullName evidence="2">NACHT domain-containing protein</fullName>
    </recommendedName>
</protein>
<evidence type="ECO:0000256" key="1">
    <source>
        <dbReference type="SAM" id="Phobius"/>
    </source>
</evidence>
<keyword evidence="1" id="KW-0472">Membrane</keyword>
<proteinExistence type="predicted"/>
<feature type="transmembrane region" description="Helical" evidence="1">
    <location>
        <begin position="536"/>
        <end position="553"/>
    </location>
</feature>
<dbReference type="InterPro" id="IPR027417">
    <property type="entry name" value="P-loop_NTPase"/>
</dbReference>
<accession>A0ABP7F0A4</accession>
<gene>
    <name evidence="3" type="ORF">GCM10023082_26140</name>
</gene>
<feature type="transmembrane region" description="Helical" evidence="1">
    <location>
        <begin position="449"/>
        <end position="467"/>
    </location>
</feature>
<name>A0ABP7F0A4_9ACTN</name>
<feature type="transmembrane region" description="Helical" evidence="1">
    <location>
        <begin position="12"/>
        <end position="34"/>
    </location>
</feature>
<feature type="transmembrane region" description="Helical" evidence="1">
    <location>
        <begin position="46"/>
        <end position="68"/>
    </location>
</feature>
<feature type="transmembrane region" description="Helical" evidence="1">
    <location>
        <begin position="619"/>
        <end position="639"/>
    </location>
</feature>
<organism evidence="3 4">
    <name type="scientific">Streptomyces tremellae</name>
    <dbReference type="NCBI Taxonomy" id="1124239"/>
    <lineage>
        <taxon>Bacteria</taxon>
        <taxon>Bacillati</taxon>
        <taxon>Actinomycetota</taxon>
        <taxon>Actinomycetes</taxon>
        <taxon>Kitasatosporales</taxon>
        <taxon>Streptomycetaceae</taxon>
        <taxon>Streptomyces</taxon>
    </lineage>
</organism>